<gene>
    <name evidence="2" type="ORF">OP10G_1240</name>
</gene>
<sequence>MATLDHVFQALSNPTRRDVLTRLGRGPAAMTELAKPFGMALPSFLQHLQVLEKCGLVRSQKKGRVRVFELETQPLRLAEDWMKTHREQWEARLNQLDAYLLTMEKETND</sequence>
<dbReference type="InterPro" id="IPR001845">
    <property type="entry name" value="HTH_ArsR_DNA-bd_dom"/>
</dbReference>
<dbReference type="Gene3D" id="1.10.10.10">
    <property type="entry name" value="Winged helix-like DNA-binding domain superfamily/Winged helix DNA-binding domain"/>
    <property type="match status" value="1"/>
</dbReference>
<dbReference type="KEGG" id="fgi:OP10G_1240"/>
<feature type="domain" description="HTH arsR-type" evidence="1">
    <location>
        <begin position="1"/>
        <end position="90"/>
    </location>
</feature>
<dbReference type="InterPro" id="IPR011991">
    <property type="entry name" value="ArsR-like_HTH"/>
</dbReference>
<dbReference type="SUPFAM" id="SSF46785">
    <property type="entry name" value="Winged helix' DNA-binding domain"/>
    <property type="match status" value="1"/>
</dbReference>
<dbReference type="STRING" id="661478.OP10G_1240"/>
<dbReference type="HOGENOM" id="CLU_097806_0_2_0"/>
<dbReference type="PANTHER" id="PTHR38600">
    <property type="entry name" value="TRANSCRIPTIONAL REGULATORY PROTEIN"/>
    <property type="match status" value="1"/>
</dbReference>
<dbReference type="Proteomes" id="UP000027982">
    <property type="component" value="Chromosome"/>
</dbReference>
<dbReference type="Pfam" id="PF12840">
    <property type="entry name" value="HTH_20"/>
    <property type="match status" value="1"/>
</dbReference>
<dbReference type="SMART" id="SM00418">
    <property type="entry name" value="HTH_ARSR"/>
    <property type="match status" value="1"/>
</dbReference>
<reference evidence="2 3" key="1">
    <citation type="journal article" date="2014" name="PLoS ONE">
        <title>The first complete genome sequence of the class fimbriimonadia in the phylum armatimonadetes.</title>
        <authorList>
            <person name="Hu Z.Y."/>
            <person name="Wang Y.Z."/>
            <person name="Im W.T."/>
            <person name="Wang S.Y."/>
            <person name="Zhao G.P."/>
            <person name="Zheng H.J."/>
            <person name="Quan Z.X."/>
        </authorList>
    </citation>
    <scope>NUCLEOTIDE SEQUENCE [LARGE SCALE GENOMIC DNA]</scope>
    <source>
        <strain evidence="2">Gsoil 348</strain>
    </source>
</reference>
<proteinExistence type="predicted"/>
<dbReference type="PROSITE" id="PS50987">
    <property type="entry name" value="HTH_ARSR_2"/>
    <property type="match status" value="1"/>
</dbReference>
<dbReference type="eggNOG" id="COG0640">
    <property type="taxonomic scope" value="Bacteria"/>
</dbReference>
<dbReference type="AlphaFoldDB" id="A0A068NM36"/>
<evidence type="ECO:0000313" key="3">
    <source>
        <dbReference type="Proteomes" id="UP000027982"/>
    </source>
</evidence>
<name>A0A068NM36_FIMGI</name>
<dbReference type="InterPro" id="IPR036388">
    <property type="entry name" value="WH-like_DNA-bd_sf"/>
</dbReference>
<evidence type="ECO:0000313" key="2">
    <source>
        <dbReference type="EMBL" id="AIE84608.1"/>
    </source>
</evidence>
<evidence type="ECO:0000259" key="1">
    <source>
        <dbReference type="PROSITE" id="PS50987"/>
    </source>
</evidence>
<dbReference type="CDD" id="cd00090">
    <property type="entry name" value="HTH_ARSR"/>
    <property type="match status" value="1"/>
</dbReference>
<keyword evidence="3" id="KW-1185">Reference proteome</keyword>
<dbReference type="InterPro" id="IPR036390">
    <property type="entry name" value="WH_DNA-bd_sf"/>
</dbReference>
<dbReference type="NCBIfam" id="NF033788">
    <property type="entry name" value="HTH_metalloreg"/>
    <property type="match status" value="1"/>
</dbReference>
<dbReference type="PANTHER" id="PTHR38600:SF2">
    <property type="entry name" value="SLL0088 PROTEIN"/>
    <property type="match status" value="1"/>
</dbReference>
<dbReference type="EMBL" id="CP007139">
    <property type="protein sequence ID" value="AIE84608.1"/>
    <property type="molecule type" value="Genomic_DNA"/>
</dbReference>
<accession>A0A068NM36</accession>
<protein>
    <submittedName>
        <fullName evidence="2">Transcriptional regulator, ArsR family</fullName>
    </submittedName>
</protein>
<organism evidence="2 3">
    <name type="scientific">Fimbriimonas ginsengisoli Gsoil 348</name>
    <dbReference type="NCBI Taxonomy" id="661478"/>
    <lineage>
        <taxon>Bacteria</taxon>
        <taxon>Bacillati</taxon>
        <taxon>Armatimonadota</taxon>
        <taxon>Fimbriimonadia</taxon>
        <taxon>Fimbriimonadales</taxon>
        <taxon>Fimbriimonadaceae</taxon>
        <taxon>Fimbriimonas</taxon>
    </lineage>
</organism>
<dbReference type="PRINTS" id="PR00778">
    <property type="entry name" value="HTHARSR"/>
</dbReference>
<dbReference type="GO" id="GO:0003700">
    <property type="term" value="F:DNA-binding transcription factor activity"/>
    <property type="evidence" value="ECO:0007669"/>
    <property type="project" value="InterPro"/>
</dbReference>